<dbReference type="Proteomes" id="UP001172386">
    <property type="component" value="Unassembled WGS sequence"/>
</dbReference>
<evidence type="ECO:0000313" key="1">
    <source>
        <dbReference type="EMBL" id="KAJ9660212.1"/>
    </source>
</evidence>
<dbReference type="EMBL" id="JAPDRQ010000033">
    <property type="protein sequence ID" value="KAJ9660212.1"/>
    <property type="molecule type" value="Genomic_DNA"/>
</dbReference>
<evidence type="ECO:0000313" key="2">
    <source>
        <dbReference type="Proteomes" id="UP001172386"/>
    </source>
</evidence>
<proteinExistence type="predicted"/>
<sequence>MSNINALLNPMADKEHETPVPQTPSSTSQIKDCSPSQSRKKLKLTKDAPVFTRGPIRGECRFPPDEYQDEELAAYHQQFEVYPMGEIAEYPRHIPYNSEKKSFLEKTGREYLEGIFQYNFKKPGDEQTYPMLWDYNIGLVRTTPLFKCMGHSKTTPAKMLNRNPGLKDICHSITGGSLVAQGYWIPHAAAKAIAASFCYEIRHALTPVFGHDFPEMCIKPGKDGFGDMTIDPAITEFCTEQAARFKAEERLTEPRISALTPGSPSPTISKNTRRNIKKHKSARAPNNYTSPYLASPFMSDQSDSGTDDNYTILSLTPEPVHRNFFTPVNTPRATPRSVPYPERRLLSPREILSHNGHQHRAITVLPSPPTTSSRKSSPAVSPKTIIARPVTPAPQHIKDARGMLLADDVYLDPSLVSCIPEADTEAAYILLSIKLQKSPEEVAREIGLTLPLYDCHGKDKRWGSA</sequence>
<accession>A0ACC3ADF6</accession>
<name>A0ACC3ADF6_9EURO</name>
<protein>
    <submittedName>
        <fullName evidence="1">Uncharacterized protein</fullName>
    </submittedName>
</protein>
<keyword evidence="2" id="KW-1185">Reference proteome</keyword>
<reference evidence="1" key="1">
    <citation type="submission" date="2022-10" db="EMBL/GenBank/DDBJ databases">
        <title>Culturing micro-colonial fungi from biological soil crusts in the Mojave desert and describing Neophaeococcomyces mojavensis, and introducing the new genera and species Taxawa tesnikishii.</title>
        <authorList>
            <person name="Kurbessoian T."/>
            <person name="Stajich J.E."/>
        </authorList>
    </citation>
    <scope>NUCLEOTIDE SEQUENCE</scope>
    <source>
        <strain evidence="1">JES_112</strain>
    </source>
</reference>
<comment type="caution">
    <text evidence="1">The sequence shown here is derived from an EMBL/GenBank/DDBJ whole genome shotgun (WGS) entry which is preliminary data.</text>
</comment>
<gene>
    <name evidence="1" type="ORF">H2198_002718</name>
</gene>
<organism evidence="1 2">
    <name type="scientific">Neophaeococcomyces mojaviensis</name>
    <dbReference type="NCBI Taxonomy" id="3383035"/>
    <lineage>
        <taxon>Eukaryota</taxon>
        <taxon>Fungi</taxon>
        <taxon>Dikarya</taxon>
        <taxon>Ascomycota</taxon>
        <taxon>Pezizomycotina</taxon>
        <taxon>Eurotiomycetes</taxon>
        <taxon>Chaetothyriomycetidae</taxon>
        <taxon>Chaetothyriales</taxon>
        <taxon>Chaetothyriales incertae sedis</taxon>
        <taxon>Neophaeococcomyces</taxon>
    </lineage>
</organism>